<protein>
    <submittedName>
        <fullName evidence="1">Uncharacterized protein</fullName>
    </submittedName>
</protein>
<evidence type="ECO:0000313" key="2">
    <source>
        <dbReference type="Proteomes" id="UP000075243"/>
    </source>
</evidence>
<sequence length="58" mass="6980">MKPTWLPKSICDTIDERCLQFVWGDLEDKRTFHLTQWKFLCQPKDHGGVEIKDMRMIN</sequence>
<accession>A0A151TRL2</accession>
<dbReference type="EMBL" id="CM003605">
    <property type="protein sequence ID" value="KYP69697.1"/>
    <property type="molecule type" value="Genomic_DNA"/>
</dbReference>
<dbReference type="Gramene" id="C.cajan_08645.t">
    <property type="protein sequence ID" value="C.cajan_08645.t.cds1"/>
    <property type="gene ID" value="C.cajan_08645"/>
</dbReference>
<reference evidence="1 2" key="1">
    <citation type="journal article" date="2012" name="Nat. Biotechnol.">
        <title>Draft genome sequence of pigeonpea (Cajanus cajan), an orphan legume crop of resource-poor farmers.</title>
        <authorList>
            <person name="Varshney R.K."/>
            <person name="Chen W."/>
            <person name="Li Y."/>
            <person name="Bharti A.K."/>
            <person name="Saxena R.K."/>
            <person name="Schlueter J.A."/>
            <person name="Donoghue M.T."/>
            <person name="Azam S."/>
            <person name="Fan G."/>
            <person name="Whaley A.M."/>
            <person name="Farmer A.D."/>
            <person name="Sheridan J."/>
            <person name="Iwata A."/>
            <person name="Tuteja R."/>
            <person name="Penmetsa R.V."/>
            <person name="Wu W."/>
            <person name="Upadhyaya H.D."/>
            <person name="Yang S.P."/>
            <person name="Shah T."/>
            <person name="Saxena K.B."/>
            <person name="Michael T."/>
            <person name="McCombie W.R."/>
            <person name="Yang B."/>
            <person name="Zhang G."/>
            <person name="Yang H."/>
            <person name="Wang J."/>
            <person name="Spillane C."/>
            <person name="Cook D.R."/>
            <person name="May G.D."/>
            <person name="Xu X."/>
            <person name="Jackson S.A."/>
        </authorList>
    </citation>
    <scope>NUCLEOTIDE SEQUENCE [LARGE SCALE GENOMIC DNA]</scope>
    <source>
        <strain evidence="2">cv. Asha</strain>
    </source>
</reference>
<gene>
    <name evidence="1" type="ORF">KK1_008898</name>
</gene>
<dbReference type="AlphaFoldDB" id="A0A151TRL2"/>
<name>A0A151TRL2_CAJCA</name>
<keyword evidence="2" id="KW-1185">Reference proteome</keyword>
<dbReference type="Proteomes" id="UP000075243">
    <property type="component" value="Chromosome 3"/>
</dbReference>
<organism evidence="1 2">
    <name type="scientific">Cajanus cajan</name>
    <name type="common">Pigeon pea</name>
    <name type="synonym">Cajanus indicus</name>
    <dbReference type="NCBI Taxonomy" id="3821"/>
    <lineage>
        <taxon>Eukaryota</taxon>
        <taxon>Viridiplantae</taxon>
        <taxon>Streptophyta</taxon>
        <taxon>Embryophyta</taxon>
        <taxon>Tracheophyta</taxon>
        <taxon>Spermatophyta</taxon>
        <taxon>Magnoliopsida</taxon>
        <taxon>eudicotyledons</taxon>
        <taxon>Gunneridae</taxon>
        <taxon>Pentapetalae</taxon>
        <taxon>rosids</taxon>
        <taxon>fabids</taxon>
        <taxon>Fabales</taxon>
        <taxon>Fabaceae</taxon>
        <taxon>Papilionoideae</taxon>
        <taxon>50 kb inversion clade</taxon>
        <taxon>NPAAA clade</taxon>
        <taxon>indigoferoid/millettioid clade</taxon>
        <taxon>Phaseoleae</taxon>
        <taxon>Cajanus</taxon>
    </lineage>
</organism>
<proteinExistence type="predicted"/>
<evidence type="ECO:0000313" key="1">
    <source>
        <dbReference type="EMBL" id="KYP69697.1"/>
    </source>
</evidence>